<sequence>MKSVVAIVLTTMAITSCTSTDSAESATSVSSTTTTTSSTTTTTTTPLVTLPDLPPMETVPAPSLPLDVDAIARGDRAAIRSAQERLLELGFWLAAADGSDDHTTRQAVMAFQKYYGLAADGDLGQNTVDALNTVSERPHGRADHGDLAEIDKEKQVMFIVHDGVAVWTLNVSTGSEVPYQELNQNTGEMLNGDAVTPNGLFKIFNQRSDGWWEGDLGEMYRPKYFDGGVAIHGSRHIPARPASHGCVRISVDAMDWIWNDEVLPFSTAVWVYGQNPSPA</sequence>
<evidence type="ECO:0000256" key="5">
    <source>
        <dbReference type="ARBA" id="ARBA00023316"/>
    </source>
</evidence>
<keyword evidence="5 6" id="KW-0961">Cell wall biogenesis/degradation</keyword>
<dbReference type="GO" id="GO:0071555">
    <property type="term" value="P:cell wall organization"/>
    <property type="evidence" value="ECO:0007669"/>
    <property type="project" value="UniProtKB-UniRule"/>
</dbReference>
<dbReference type="Pfam" id="PF03734">
    <property type="entry name" value="YkuD"/>
    <property type="match status" value="1"/>
</dbReference>
<comment type="caution">
    <text evidence="9">The sequence shown here is derived from an EMBL/GenBank/DDBJ whole genome shotgun (WGS) entry which is preliminary data.</text>
</comment>
<evidence type="ECO:0000256" key="1">
    <source>
        <dbReference type="ARBA" id="ARBA00004752"/>
    </source>
</evidence>
<evidence type="ECO:0000256" key="4">
    <source>
        <dbReference type="ARBA" id="ARBA00022984"/>
    </source>
</evidence>
<evidence type="ECO:0000313" key="10">
    <source>
        <dbReference type="Proteomes" id="UP000230914"/>
    </source>
</evidence>
<dbReference type="InterPro" id="IPR036366">
    <property type="entry name" value="PGBDSf"/>
</dbReference>
<gene>
    <name evidence="9" type="ORF">CSA55_04080</name>
</gene>
<accession>A0A2G6K9R7</accession>
<dbReference type="UniPathway" id="UPA00219"/>
<dbReference type="GO" id="GO:0071972">
    <property type="term" value="F:peptidoglycan L,D-transpeptidase activity"/>
    <property type="evidence" value="ECO:0007669"/>
    <property type="project" value="TreeGrafter"/>
</dbReference>
<dbReference type="EMBL" id="PDSL01000053">
    <property type="protein sequence ID" value="PIE32120.1"/>
    <property type="molecule type" value="Genomic_DNA"/>
</dbReference>
<dbReference type="InterPro" id="IPR036365">
    <property type="entry name" value="PGBD-like_sf"/>
</dbReference>
<feature type="active site" description="Nucleophile" evidence="6">
    <location>
        <position position="246"/>
    </location>
</feature>
<dbReference type="PANTHER" id="PTHR30582">
    <property type="entry name" value="L,D-TRANSPEPTIDASE"/>
    <property type="match status" value="1"/>
</dbReference>
<evidence type="ECO:0000259" key="8">
    <source>
        <dbReference type="PROSITE" id="PS52029"/>
    </source>
</evidence>
<dbReference type="GO" id="GO:0008360">
    <property type="term" value="P:regulation of cell shape"/>
    <property type="evidence" value="ECO:0007669"/>
    <property type="project" value="UniProtKB-UniRule"/>
</dbReference>
<protein>
    <submittedName>
        <fullName evidence="9">Murein L,D-transpeptidase</fullName>
    </submittedName>
</protein>
<dbReference type="SUPFAM" id="SSF47090">
    <property type="entry name" value="PGBD-like"/>
    <property type="match status" value="1"/>
</dbReference>
<feature type="region of interest" description="Disordered" evidence="7">
    <location>
        <begin position="20"/>
        <end position="54"/>
    </location>
</feature>
<evidence type="ECO:0000313" key="9">
    <source>
        <dbReference type="EMBL" id="PIE32120.1"/>
    </source>
</evidence>
<dbReference type="PROSITE" id="PS52029">
    <property type="entry name" value="LD_TPASE"/>
    <property type="match status" value="1"/>
</dbReference>
<comment type="pathway">
    <text evidence="1 6">Cell wall biogenesis; peptidoglycan biosynthesis.</text>
</comment>
<dbReference type="PANTHER" id="PTHR30582:SF2">
    <property type="entry name" value="L,D-TRANSPEPTIDASE YCIB-RELATED"/>
    <property type="match status" value="1"/>
</dbReference>
<dbReference type="Gene3D" id="1.10.101.10">
    <property type="entry name" value="PGBD-like superfamily/PGBD"/>
    <property type="match status" value="1"/>
</dbReference>
<organism evidence="9 10">
    <name type="scientific">Ilumatobacter coccineus</name>
    <dbReference type="NCBI Taxonomy" id="467094"/>
    <lineage>
        <taxon>Bacteria</taxon>
        <taxon>Bacillati</taxon>
        <taxon>Actinomycetota</taxon>
        <taxon>Acidimicrobiia</taxon>
        <taxon>Acidimicrobiales</taxon>
        <taxon>Ilumatobacteraceae</taxon>
        <taxon>Ilumatobacter</taxon>
    </lineage>
</organism>
<evidence type="ECO:0000256" key="6">
    <source>
        <dbReference type="PROSITE-ProRule" id="PRU01373"/>
    </source>
</evidence>
<dbReference type="SUPFAM" id="SSF141523">
    <property type="entry name" value="L,D-transpeptidase catalytic domain-like"/>
    <property type="match status" value="1"/>
</dbReference>
<feature type="active site" description="Proton donor/acceptor" evidence="6">
    <location>
        <position position="232"/>
    </location>
</feature>
<dbReference type="GO" id="GO:0016740">
    <property type="term" value="F:transferase activity"/>
    <property type="evidence" value="ECO:0007669"/>
    <property type="project" value="UniProtKB-KW"/>
</dbReference>
<keyword evidence="2" id="KW-0808">Transferase</keyword>
<dbReference type="InterPro" id="IPR050979">
    <property type="entry name" value="LD-transpeptidase"/>
</dbReference>
<feature type="domain" description="L,D-TPase catalytic" evidence="8">
    <location>
        <begin position="146"/>
        <end position="272"/>
    </location>
</feature>
<dbReference type="GO" id="GO:0018104">
    <property type="term" value="P:peptidoglycan-protein cross-linking"/>
    <property type="evidence" value="ECO:0007669"/>
    <property type="project" value="TreeGrafter"/>
</dbReference>
<evidence type="ECO:0000256" key="7">
    <source>
        <dbReference type="SAM" id="MobiDB-lite"/>
    </source>
</evidence>
<dbReference type="PROSITE" id="PS51257">
    <property type="entry name" value="PROKAR_LIPOPROTEIN"/>
    <property type="match status" value="1"/>
</dbReference>
<keyword evidence="4 6" id="KW-0573">Peptidoglycan synthesis</keyword>
<dbReference type="GO" id="GO:0005576">
    <property type="term" value="C:extracellular region"/>
    <property type="evidence" value="ECO:0007669"/>
    <property type="project" value="TreeGrafter"/>
</dbReference>
<dbReference type="InterPro" id="IPR038063">
    <property type="entry name" value="Transpep_catalytic_dom"/>
</dbReference>
<keyword evidence="3 6" id="KW-0133">Cell shape</keyword>
<dbReference type="InterPro" id="IPR002477">
    <property type="entry name" value="Peptidoglycan-bd-like"/>
</dbReference>
<dbReference type="InterPro" id="IPR005490">
    <property type="entry name" value="LD_TPept_cat_dom"/>
</dbReference>
<dbReference type="AlphaFoldDB" id="A0A2G6K9R7"/>
<dbReference type="Proteomes" id="UP000230914">
    <property type="component" value="Unassembled WGS sequence"/>
</dbReference>
<feature type="compositionally biased region" description="Low complexity" evidence="7">
    <location>
        <begin position="20"/>
        <end position="45"/>
    </location>
</feature>
<proteinExistence type="predicted"/>
<dbReference type="CDD" id="cd16913">
    <property type="entry name" value="YkuD_like"/>
    <property type="match status" value="1"/>
</dbReference>
<dbReference type="Gene3D" id="2.40.440.10">
    <property type="entry name" value="L,D-transpeptidase catalytic domain-like"/>
    <property type="match status" value="1"/>
</dbReference>
<reference evidence="9 10" key="1">
    <citation type="submission" date="2017-10" db="EMBL/GenBank/DDBJ databases">
        <title>Novel microbial diversity and functional potential in the marine mammal oral microbiome.</title>
        <authorList>
            <person name="Dudek N.K."/>
            <person name="Sun C.L."/>
            <person name="Burstein D."/>
            <person name="Kantor R.S."/>
            <person name="Aliaga Goltsman D.S."/>
            <person name="Bik E.M."/>
            <person name="Thomas B.C."/>
            <person name="Banfield J.F."/>
            <person name="Relman D.A."/>
        </authorList>
    </citation>
    <scope>NUCLEOTIDE SEQUENCE [LARGE SCALE GENOMIC DNA]</scope>
    <source>
        <strain evidence="9">DOLJORAL78_61_10</strain>
    </source>
</reference>
<dbReference type="Pfam" id="PF01471">
    <property type="entry name" value="PG_binding_1"/>
    <property type="match status" value="1"/>
</dbReference>
<evidence type="ECO:0000256" key="2">
    <source>
        <dbReference type="ARBA" id="ARBA00022679"/>
    </source>
</evidence>
<evidence type="ECO:0000256" key="3">
    <source>
        <dbReference type="ARBA" id="ARBA00022960"/>
    </source>
</evidence>
<name>A0A2G6K9R7_9ACTN</name>